<sequence length="178" mass="19531">MTGVRTAGRLSVRHGGLEDEEDEGARRKGRRAKGGGVSAGKEKGGKSKRRRGDPNKNPPLYEALRMPQMMYHNNSDNNNNNKKKRPGHDRHLHSSDDLIFNKNSDKLTNLPETPSAQTTAGPQGRQNPGLDLALNAAFNLQSELRWVQAGGAKTGKTLVEAQAVLMGPLRVYLTLDFH</sequence>
<dbReference type="AlphaFoldDB" id="A0A4Z2H0I8"/>
<evidence type="ECO:0000313" key="2">
    <source>
        <dbReference type="EMBL" id="TNN58354.1"/>
    </source>
</evidence>
<evidence type="ECO:0000256" key="1">
    <source>
        <dbReference type="SAM" id="MobiDB-lite"/>
    </source>
</evidence>
<gene>
    <name evidence="2" type="ORF">EYF80_031417</name>
</gene>
<protein>
    <submittedName>
        <fullName evidence="2">Uncharacterized protein</fullName>
    </submittedName>
</protein>
<proteinExistence type="predicted"/>
<evidence type="ECO:0000313" key="3">
    <source>
        <dbReference type="Proteomes" id="UP000314294"/>
    </source>
</evidence>
<dbReference type="EMBL" id="SRLO01000381">
    <property type="protein sequence ID" value="TNN58354.1"/>
    <property type="molecule type" value="Genomic_DNA"/>
</dbReference>
<comment type="caution">
    <text evidence="2">The sequence shown here is derived from an EMBL/GenBank/DDBJ whole genome shotgun (WGS) entry which is preliminary data.</text>
</comment>
<feature type="region of interest" description="Disordered" evidence="1">
    <location>
        <begin position="1"/>
        <end position="129"/>
    </location>
</feature>
<feature type="compositionally biased region" description="Polar residues" evidence="1">
    <location>
        <begin position="106"/>
        <end position="126"/>
    </location>
</feature>
<feature type="compositionally biased region" description="Basic residues" evidence="1">
    <location>
        <begin position="81"/>
        <end position="91"/>
    </location>
</feature>
<keyword evidence="3" id="KW-1185">Reference proteome</keyword>
<accession>A0A4Z2H0I8</accession>
<reference evidence="2 3" key="1">
    <citation type="submission" date="2019-03" db="EMBL/GenBank/DDBJ databases">
        <title>First draft genome of Liparis tanakae, snailfish: a comprehensive survey of snailfish specific genes.</title>
        <authorList>
            <person name="Kim W."/>
            <person name="Song I."/>
            <person name="Jeong J.-H."/>
            <person name="Kim D."/>
            <person name="Kim S."/>
            <person name="Ryu S."/>
            <person name="Song J.Y."/>
            <person name="Lee S.K."/>
        </authorList>
    </citation>
    <scope>NUCLEOTIDE SEQUENCE [LARGE SCALE GENOMIC DNA]</scope>
    <source>
        <tissue evidence="2">Muscle</tissue>
    </source>
</reference>
<dbReference type="Proteomes" id="UP000314294">
    <property type="component" value="Unassembled WGS sequence"/>
</dbReference>
<organism evidence="2 3">
    <name type="scientific">Liparis tanakae</name>
    <name type="common">Tanaka's snailfish</name>
    <dbReference type="NCBI Taxonomy" id="230148"/>
    <lineage>
        <taxon>Eukaryota</taxon>
        <taxon>Metazoa</taxon>
        <taxon>Chordata</taxon>
        <taxon>Craniata</taxon>
        <taxon>Vertebrata</taxon>
        <taxon>Euteleostomi</taxon>
        <taxon>Actinopterygii</taxon>
        <taxon>Neopterygii</taxon>
        <taxon>Teleostei</taxon>
        <taxon>Neoteleostei</taxon>
        <taxon>Acanthomorphata</taxon>
        <taxon>Eupercaria</taxon>
        <taxon>Perciformes</taxon>
        <taxon>Cottioidei</taxon>
        <taxon>Cottales</taxon>
        <taxon>Liparidae</taxon>
        <taxon>Liparis</taxon>
    </lineage>
</organism>
<name>A0A4Z2H0I8_9TELE</name>